<dbReference type="STRING" id="34060.B0181_06120"/>
<organism evidence="2 3">
    <name type="scientific">Moraxella caviae</name>
    <dbReference type="NCBI Taxonomy" id="34060"/>
    <lineage>
        <taxon>Bacteria</taxon>
        <taxon>Pseudomonadati</taxon>
        <taxon>Pseudomonadota</taxon>
        <taxon>Gammaproteobacteria</taxon>
        <taxon>Moraxellales</taxon>
        <taxon>Moraxellaceae</taxon>
        <taxon>Moraxella</taxon>
    </lineage>
</organism>
<keyword evidence="1" id="KW-1133">Transmembrane helix</keyword>
<protein>
    <submittedName>
        <fullName evidence="2">Uncharacterized protein</fullName>
    </submittedName>
</protein>
<feature type="transmembrane region" description="Helical" evidence="1">
    <location>
        <begin position="20"/>
        <end position="47"/>
    </location>
</feature>
<proteinExistence type="predicted"/>
<evidence type="ECO:0000256" key="1">
    <source>
        <dbReference type="SAM" id="Phobius"/>
    </source>
</evidence>
<dbReference type="AlphaFoldDB" id="A0A1T0A2N0"/>
<evidence type="ECO:0000313" key="3">
    <source>
        <dbReference type="Proteomes" id="UP000190435"/>
    </source>
</evidence>
<dbReference type="Proteomes" id="UP000190435">
    <property type="component" value="Unassembled WGS sequence"/>
</dbReference>
<evidence type="ECO:0000313" key="2">
    <source>
        <dbReference type="EMBL" id="OOR89779.1"/>
    </source>
</evidence>
<keyword evidence="1" id="KW-0472">Membrane</keyword>
<name>A0A1T0A2N0_9GAMM</name>
<reference evidence="2 3" key="1">
    <citation type="submission" date="2017-02" db="EMBL/GenBank/DDBJ databases">
        <title>Draft genome sequence of Moraxella caviae CCUG 355 type strain.</title>
        <authorList>
            <person name="Engstrom-Jakobsson H."/>
            <person name="Salva-Serra F."/>
            <person name="Thorell K."/>
            <person name="Gonzales-Siles L."/>
            <person name="Karlsson R."/>
            <person name="Boulund F."/>
            <person name="Engstrand L."/>
            <person name="Moore E."/>
        </authorList>
    </citation>
    <scope>NUCLEOTIDE SEQUENCE [LARGE SCALE GENOMIC DNA]</scope>
    <source>
        <strain evidence="2 3">CCUG 355</strain>
    </source>
</reference>
<gene>
    <name evidence="2" type="ORF">B0181_06120</name>
</gene>
<accession>A0A1T0A2N0</accession>
<sequence length="87" mass="9534">MFGLGLYKCWGFACIKKMVYLPSCASVAPVFCVGFINFGGCLVFSLFQARQSKTLPAATSILIHQPSFLPSFPCHHDQFTITTNSPP</sequence>
<keyword evidence="1" id="KW-0812">Transmembrane</keyword>
<dbReference type="EMBL" id="MUXU01000036">
    <property type="protein sequence ID" value="OOR89779.1"/>
    <property type="molecule type" value="Genomic_DNA"/>
</dbReference>
<comment type="caution">
    <text evidence="2">The sequence shown here is derived from an EMBL/GenBank/DDBJ whole genome shotgun (WGS) entry which is preliminary data.</text>
</comment>
<keyword evidence="3" id="KW-1185">Reference proteome</keyword>